<dbReference type="GO" id="GO:0016787">
    <property type="term" value="F:hydrolase activity"/>
    <property type="evidence" value="ECO:0007669"/>
    <property type="project" value="UniProtKB-KW"/>
</dbReference>
<dbReference type="PANTHER" id="PTHR36513:SF1">
    <property type="entry name" value="TRANSMEMBRANE PROTEIN"/>
    <property type="match status" value="1"/>
</dbReference>
<evidence type="ECO:0000256" key="1">
    <source>
        <dbReference type="SAM" id="SignalP"/>
    </source>
</evidence>
<feature type="signal peptide" evidence="1">
    <location>
        <begin position="1"/>
        <end position="22"/>
    </location>
</feature>
<name>A0A850QGM3_9RHOB</name>
<dbReference type="InterPro" id="IPR014586">
    <property type="entry name" value="UCP033909"/>
</dbReference>
<evidence type="ECO:0000313" key="3">
    <source>
        <dbReference type="Proteomes" id="UP000592216"/>
    </source>
</evidence>
<comment type="caution">
    <text evidence="2">The sequence shown here is derived from an EMBL/GenBank/DDBJ whole genome shotgun (WGS) entry which is preliminary data.</text>
</comment>
<keyword evidence="1" id="KW-0732">Signal</keyword>
<protein>
    <submittedName>
        <fullName evidence="2">Alpha/beta fold hydrolase</fullName>
    </submittedName>
</protein>
<evidence type="ECO:0000313" key="2">
    <source>
        <dbReference type="EMBL" id="NVO24981.1"/>
    </source>
</evidence>
<accession>A0A850QGM3</accession>
<dbReference type="EMBL" id="JABCJE010000010">
    <property type="protein sequence ID" value="NVO24981.1"/>
    <property type="molecule type" value="Genomic_DNA"/>
</dbReference>
<feature type="chain" id="PRO_5032766701" evidence="1">
    <location>
        <begin position="23"/>
        <end position="372"/>
    </location>
</feature>
<dbReference type="Proteomes" id="UP000592216">
    <property type="component" value="Unassembled WGS sequence"/>
</dbReference>
<dbReference type="Gene3D" id="3.40.50.1820">
    <property type="entry name" value="alpha/beta hydrolase"/>
    <property type="match status" value="1"/>
</dbReference>
<gene>
    <name evidence="2" type="ORF">HJ536_16620</name>
</gene>
<dbReference type="InterPro" id="IPR010297">
    <property type="entry name" value="DUF900_hydrolase"/>
</dbReference>
<dbReference type="SUPFAM" id="SSF53474">
    <property type="entry name" value="alpha/beta-Hydrolases"/>
    <property type="match status" value="1"/>
</dbReference>
<reference evidence="2 3" key="1">
    <citation type="submission" date="2020-04" db="EMBL/GenBank/DDBJ databases">
        <title>Donghicola sp., a member of the Rhodobacteraceae family isolated from mangrove forest in Thailand.</title>
        <authorList>
            <person name="Charoenyingcharoen P."/>
            <person name="Yukphan P."/>
        </authorList>
    </citation>
    <scope>NUCLEOTIDE SEQUENCE [LARGE SCALE GENOMIC DNA]</scope>
    <source>
        <strain evidence="2 3">B5-SW-15</strain>
    </source>
</reference>
<organism evidence="2 3">
    <name type="scientific">Donghicola mangrovi</name>
    <dbReference type="NCBI Taxonomy" id="2729614"/>
    <lineage>
        <taxon>Bacteria</taxon>
        <taxon>Pseudomonadati</taxon>
        <taxon>Pseudomonadota</taxon>
        <taxon>Alphaproteobacteria</taxon>
        <taxon>Rhodobacterales</taxon>
        <taxon>Roseobacteraceae</taxon>
        <taxon>Donghicola</taxon>
    </lineage>
</organism>
<dbReference type="AlphaFoldDB" id="A0A850QGM3"/>
<dbReference type="PANTHER" id="PTHR36513">
    <property type="entry name" value="ABC TRANSMEMBRANE TYPE-1 DOMAIN-CONTAINING PROTEIN"/>
    <property type="match status" value="1"/>
</dbReference>
<proteinExistence type="predicted"/>
<dbReference type="PIRSF" id="PIRSF033909">
    <property type="entry name" value="UCP033909"/>
    <property type="match status" value="1"/>
</dbReference>
<dbReference type="RefSeq" id="WP_177158577.1">
    <property type="nucleotide sequence ID" value="NZ_JABCJE010000010.1"/>
</dbReference>
<sequence length="372" mass="40310">MLLICFSSLPRILASWLMMALAAVMLSGCAQRPTSAVLTPVGSAIPEAEVVRVYVATNRSPEAVGPGYGTNPTFDTTYLYYDISIPPVRKPNTVKYLSRKVDPQTQFLVVGSGVISRPEFRRMIERDTPAGAQPGLYVHGFNTRFPEALLRLALLKSDSGFQGPAVLFSWPSYGHPLEYVNDRQSALFSRDALASVLKDMTRNGNRALLFAHSMGGWLSVEALRTLKLEGREDVLGRLEVILAAPDIDVMVFDQQMRTIGNMGRPLVVLVASDDKALAISSMIGTGRPRLGALAIDSPEVQNSARASNVRVIDISAVTADPIGHSRYVPLAALYTNIQKGGRGENELVVAGAYVLNTLTTEILLRPVAAITK</sequence>
<dbReference type="InterPro" id="IPR029058">
    <property type="entry name" value="AB_hydrolase_fold"/>
</dbReference>
<keyword evidence="2" id="KW-0378">Hydrolase</keyword>
<dbReference type="Pfam" id="PF05990">
    <property type="entry name" value="DUF900"/>
    <property type="match status" value="1"/>
</dbReference>